<name>A0ABZ2CDA2_9BACI</name>
<dbReference type="Proteomes" id="UP001357223">
    <property type="component" value="Chromosome"/>
</dbReference>
<proteinExistence type="inferred from homology"/>
<keyword evidence="3" id="KW-0238">DNA-binding</keyword>
<organism evidence="5 6">
    <name type="scientific">Niallia oryzisoli</name>
    <dbReference type="NCBI Taxonomy" id="1737571"/>
    <lineage>
        <taxon>Bacteria</taxon>
        <taxon>Bacillati</taxon>
        <taxon>Bacillota</taxon>
        <taxon>Bacilli</taxon>
        <taxon>Bacillales</taxon>
        <taxon>Bacillaceae</taxon>
        <taxon>Niallia</taxon>
    </lineage>
</organism>
<dbReference type="InterPro" id="IPR036086">
    <property type="entry name" value="ParB/Sulfiredoxin_sf"/>
</dbReference>
<dbReference type="CDD" id="cd16393">
    <property type="entry name" value="SPO0J_N"/>
    <property type="match status" value="1"/>
</dbReference>
<gene>
    <name evidence="5" type="ORF">R4Z09_30905</name>
</gene>
<dbReference type="InterPro" id="IPR001387">
    <property type="entry name" value="Cro/C1-type_HTH"/>
</dbReference>
<evidence type="ECO:0000256" key="1">
    <source>
        <dbReference type="ARBA" id="ARBA00006295"/>
    </source>
</evidence>
<comment type="similarity">
    <text evidence="1">Belongs to the ParB family.</text>
</comment>
<dbReference type="NCBIfam" id="TIGR00180">
    <property type="entry name" value="parB_part"/>
    <property type="match status" value="1"/>
</dbReference>
<evidence type="ECO:0000313" key="6">
    <source>
        <dbReference type="Proteomes" id="UP001357223"/>
    </source>
</evidence>
<dbReference type="InterPro" id="IPR050336">
    <property type="entry name" value="Chromosome_partition/occlusion"/>
</dbReference>
<evidence type="ECO:0000259" key="4">
    <source>
        <dbReference type="PROSITE" id="PS50943"/>
    </source>
</evidence>
<dbReference type="InterPro" id="IPR057240">
    <property type="entry name" value="ParB_dimer_C"/>
</dbReference>
<dbReference type="InterPro" id="IPR003115">
    <property type="entry name" value="ParB_N"/>
</dbReference>
<dbReference type="InterPro" id="IPR004437">
    <property type="entry name" value="ParB/RepB/Spo0J"/>
</dbReference>
<dbReference type="Gene3D" id="3.90.1530.30">
    <property type="match status" value="1"/>
</dbReference>
<dbReference type="EMBL" id="CP137640">
    <property type="protein sequence ID" value="WVX81493.1"/>
    <property type="molecule type" value="Genomic_DNA"/>
</dbReference>
<reference evidence="5 6" key="1">
    <citation type="submission" date="2023-10" db="EMBL/GenBank/DDBJ databases">
        <title>Niallia locisalis sp.nov. isolated from a salt pond sample.</title>
        <authorList>
            <person name="Li X.-J."/>
            <person name="Dong L."/>
        </authorList>
    </citation>
    <scope>NUCLEOTIDE SEQUENCE [LARGE SCALE GENOMIC DNA]</scope>
    <source>
        <strain evidence="5 6">DSM 29761</strain>
    </source>
</reference>
<accession>A0ABZ2CDA2</accession>
<evidence type="ECO:0000256" key="2">
    <source>
        <dbReference type="ARBA" id="ARBA00022829"/>
    </source>
</evidence>
<dbReference type="Pfam" id="PF23552">
    <property type="entry name" value="ParB_C"/>
    <property type="match status" value="1"/>
</dbReference>
<dbReference type="InterPro" id="IPR041468">
    <property type="entry name" value="HTH_ParB/Spo0J"/>
</dbReference>
<dbReference type="RefSeq" id="WP_338450421.1">
    <property type="nucleotide sequence ID" value="NZ_CP137640.1"/>
</dbReference>
<sequence>MAKGLGKGLGKGPGKGLGKGLDALLPNIDNEEKEEIIEEINIKDCKPNPYQPRKIFNEEAIEELKQSVIEHGILQPLIVRKTIKGYEIVVGERRYRAAKAANLTKVPVVVRELTEQQMMEFAVLENLQREDLTPIEEAAAYQLLIEKLKITQEELAKRLGKSRPHIANHIRLLSLPPKIQELISEGQISMGHGRALLGLRKKELIPSVVEKVLKEGLNVRQLEQLIQQLNNPVPRETKKPVQEKDIFIKAQESSLRERFGTTVNIKQTKNKDKGKIEIEFFSNEDLERILEMLESR</sequence>
<dbReference type="SUPFAM" id="SSF109709">
    <property type="entry name" value="KorB DNA-binding domain-like"/>
    <property type="match status" value="1"/>
</dbReference>
<protein>
    <submittedName>
        <fullName evidence="5">ParB/RepB/Spo0J family partition protein</fullName>
    </submittedName>
</protein>
<evidence type="ECO:0000256" key="3">
    <source>
        <dbReference type="ARBA" id="ARBA00023125"/>
    </source>
</evidence>
<dbReference type="Pfam" id="PF02195">
    <property type="entry name" value="ParB_N"/>
    <property type="match status" value="1"/>
</dbReference>
<dbReference type="PROSITE" id="PS50943">
    <property type="entry name" value="HTH_CROC1"/>
    <property type="match status" value="1"/>
</dbReference>
<dbReference type="PANTHER" id="PTHR33375:SF1">
    <property type="entry name" value="CHROMOSOME-PARTITIONING PROTEIN PARB-RELATED"/>
    <property type="match status" value="1"/>
</dbReference>
<dbReference type="Pfam" id="PF17762">
    <property type="entry name" value="HTH_ParB"/>
    <property type="match status" value="1"/>
</dbReference>
<evidence type="ECO:0000313" key="5">
    <source>
        <dbReference type="EMBL" id="WVX81493.1"/>
    </source>
</evidence>
<keyword evidence="6" id="KW-1185">Reference proteome</keyword>
<keyword evidence="2" id="KW-0159">Chromosome partition</keyword>
<feature type="domain" description="HTH cro/C1-type" evidence="4">
    <location>
        <begin position="146"/>
        <end position="168"/>
    </location>
</feature>
<dbReference type="SUPFAM" id="SSF110849">
    <property type="entry name" value="ParB/Sulfiredoxin"/>
    <property type="match status" value="1"/>
</dbReference>
<dbReference type="PANTHER" id="PTHR33375">
    <property type="entry name" value="CHROMOSOME-PARTITIONING PROTEIN PARB-RELATED"/>
    <property type="match status" value="1"/>
</dbReference>
<dbReference type="Gene3D" id="1.10.10.2830">
    <property type="match status" value="1"/>
</dbReference>
<dbReference type="SMART" id="SM00470">
    <property type="entry name" value="ParB"/>
    <property type="match status" value="1"/>
</dbReference>